<evidence type="ECO:0000256" key="3">
    <source>
        <dbReference type="ARBA" id="ARBA00022527"/>
    </source>
</evidence>
<dbReference type="FunFam" id="3.30.200.20:FF:000060">
    <property type="entry name" value="Serine/threonine-protein kinase isoform 1"/>
    <property type="match status" value="1"/>
</dbReference>
<comment type="similarity">
    <text evidence="1">Belongs to the protein kinase superfamily. TKL Ser/Thr protein kinase family. RAF subfamily.</text>
</comment>
<dbReference type="PROSITE" id="PS50011">
    <property type="entry name" value="PROTEIN_KINASE_DOM"/>
    <property type="match status" value="1"/>
</dbReference>
<comment type="catalytic activity">
    <reaction evidence="8">
        <text>L-threonyl-[protein] + ATP = O-phospho-L-threonyl-[protein] + ADP + H(+)</text>
        <dbReference type="Rhea" id="RHEA:46608"/>
        <dbReference type="Rhea" id="RHEA-COMP:11060"/>
        <dbReference type="Rhea" id="RHEA-COMP:11605"/>
        <dbReference type="ChEBI" id="CHEBI:15378"/>
        <dbReference type="ChEBI" id="CHEBI:30013"/>
        <dbReference type="ChEBI" id="CHEBI:30616"/>
        <dbReference type="ChEBI" id="CHEBI:61977"/>
        <dbReference type="ChEBI" id="CHEBI:456216"/>
        <dbReference type="EC" id="2.7.11.1"/>
    </reaction>
</comment>
<dbReference type="InterPro" id="IPR000719">
    <property type="entry name" value="Prot_kinase_dom"/>
</dbReference>
<keyword evidence="13" id="KW-1185">Reference proteome</keyword>
<dbReference type="Gene3D" id="1.10.510.10">
    <property type="entry name" value="Transferase(Phosphotransferase) domain 1"/>
    <property type="match status" value="1"/>
</dbReference>
<dbReference type="Pfam" id="PF07714">
    <property type="entry name" value="PK_Tyr_Ser-Thr"/>
    <property type="match status" value="1"/>
</dbReference>
<reference evidence="12 13" key="1">
    <citation type="submission" date="2021-09" db="EMBL/GenBank/DDBJ databases">
        <title>Genomic insights and catalytic innovation underlie evolution of tropane alkaloids biosynthesis.</title>
        <authorList>
            <person name="Wang Y.-J."/>
            <person name="Tian T."/>
            <person name="Huang J.-P."/>
            <person name="Huang S.-X."/>
        </authorList>
    </citation>
    <scope>NUCLEOTIDE SEQUENCE [LARGE SCALE GENOMIC DNA]</scope>
    <source>
        <strain evidence="12">KIB-2018</strain>
        <tissue evidence="12">Leaf</tissue>
    </source>
</reference>
<feature type="domain" description="Protein kinase" evidence="10">
    <location>
        <begin position="276"/>
        <end position="527"/>
    </location>
</feature>
<dbReference type="InterPro" id="IPR051681">
    <property type="entry name" value="Ser/Thr_Kinases-Pseudokinases"/>
</dbReference>
<dbReference type="AlphaFoldDB" id="A0AAV8T9N5"/>
<dbReference type="SUPFAM" id="SSF56112">
    <property type="entry name" value="Protein kinase-like (PK-like)"/>
    <property type="match status" value="1"/>
</dbReference>
<dbReference type="SUPFAM" id="SSF55021">
    <property type="entry name" value="ACT-like"/>
    <property type="match status" value="1"/>
</dbReference>
<evidence type="ECO:0000256" key="2">
    <source>
        <dbReference type="ARBA" id="ARBA00012513"/>
    </source>
</evidence>
<dbReference type="PRINTS" id="PR00109">
    <property type="entry name" value="TYRKINASE"/>
</dbReference>
<evidence type="ECO:0000256" key="5">
    <source>
        <dbReference type="ARBA" id="ARBA00022741"/>
    </source>
</evidence>
<evidence type="ECO:0000256" key="7">
    <source>
        <dbReference type="ARBA" id="ARBA00022840"/>
    </source>
</evidence>
<dbReference type="InterPro" id="IPR001245">
    <property type="entry name" value="Ser-Thr/Tyr_kinase_cat_dom"/>
</dbReference>
<feature type="domain" description="ACT" evidence="11">
    <location>
        <begin position="185"/>
        <end position="263"/>
    </location>
</feature>
<dbReference type="EC" id="2.7.11.1" evidence="2"/>
<dbReference type="PROSITE" id="PS00108">
    <property type="entry name" value="PROTEIN_KINASE_ST"/>
    <property type="match status" value="1"/>
</dbReference>
<dbReference type="EMBL" id="JAIWQS010000006">
    <property type="protein sequence ID" value="KAJ8762824.1"/>
    <property type="molecule type" value="Genomic_DNA"/>
</dbReference>
<evidence type="ECO:0000256" key="6">
    <source>
        <dbReference type="ARBA" id="ARBA00022777"/>
    </source>
</evidence>
<dbReference type="InterPro" id="IPR008271">
    <property type="entry name" value="Ser/Thr_kinase_AS"/>
</dbReference>
<dbReference type="Proteomes" id="UP001159364">
    <property type="component" value="Linkage Group LG06"/>
</dbReference>
<accession>A0AAV8T9N5</accession>
<keyword evidence="6" id="KW-0418">Kinase</keyword>
<evidence type="ECO:0000256" key="4">
    <source>
        <dbReference type="ARBA" id="ARBA00022679"/>
    </source>
</evidence>
<proteinExistence type="inferred from homology"/>
<comment type="caution">
    <text evidence="12">The sequence shown here is derived from an EMBL/GenBank/DDBJ whole genome shotgun (WGS) entry which is preliminary data.</text>
</comment>
<dbReference type="GO" id="GO:0004674">
    <property type="term" value="F:protein serine/threonine kinase activity"/>
    <property type="evidence" value="ECO:0007669"/>
    <property type="project" value="UniProtKB-KW"/>
</dbReference>
<evidence type="ECO:0000259" key="11">
    <source>
        <dbReference type="PROSITE" id="PS51671"/>
    </source>
</evidence>
<evidence type="ECO:0000256" key="9">
    <source>
        <dbReference type="ARBA" id="ARBA00048679"/>
    </source>
</evidence>
<keyword evidence="4" id="KW-0808">Transferase</keyword>
<keyword evidence="5" id="KW-0547">Nucleotide-binding</keyword>
<organism evidence="12 13">
    <name type="scientific">Erythroxylum novogranatense</name>
    <dbReference type="NCBI Taxonomy" id="1862640"/>
    <lineage>
        <taxon>Eukaryota</taxon>
        <taxon>Viridiplantae</taxon>
        <taxon>Streptophyta</taxon>
        <taxon>Embryophyta</taxon>
        <taxon>Tracheophyta</taxon>
        <taxon>Spermatophyta</taxon>
        <taxon>Magnoliopsida</taxon>
        <taxon>eudicotyledons</taxon>
        <taxon>Gunneridae</taxon>
        <taxon>Pentapetalae</taxon>
        <taxon>rosids</taxon>
        <taxon>fabids</taxon>
        <taxon>Malpighiales</taxon>
        <taxon>Erythroxylaceae</taxon>
        <taxon>Erythroxylum</taxon>
    </lineage>
</organism>
<dbReference type="PANTHER" id="PTHR44329">
    <property type="entry name" value="SERINE/THREONINE-PROTEIN KINASE TNNI3K-RELATED"/>
    <property type="match status" value="1"/>
</dbReference>
<dbReference type="GO" id="GO:0005524">
    <property type="term" value="F:ATP binding"/>
    <property type="evidence" value="ECO:0007669"/>
    <property type="project" value="UniProtKB-KW"/>
</dbReference>
<evidence type="ECO:0000256" key="1">
    <source>
        <dbReference type="ARBA" id="ARBA00010507"/>
    </source>
</evidence>
<name>A0AAV8T9N5_9ROSI</name>
<evidence type="ECO:0000313" key="13">
    <source>
        <dbReference type="Proteomes" id="UP001159364"/>
    </source>
</evidence>
<keyword evidence="7" id="KW-0067">ATP-binding</keyword>
<gene>
    <name evidence="12" type="ORF">K2173_022953</name>
</gene>
<comment type="catalytic activity">
    <reaction evidence="9">
        <text>L-seryl-[protein] + ATP = O-phospho-L-seryl-[protein] + ADP + H(+)</text>
        <dbReference type="Rhea" id="RHEA:17989"/>
        <dbReference type="Rhea" id="RHEA-COMP:9863"/>
        <dbReference type="Rhea" id="RHEA-COMP:11604"/>
        <dbReference type="ChEBI" id="CHEBI:15378"/>
        <dbReference type="ChEBI" id="CHEBI:29999"/>
        <dbReference type="ChEBI" id="CHEBI:30616"/>
        <dbReference type="ChEBI" id="CHEBI:83421"/>
        <dbReference type="ChEBI" id="CHEBI:456216"/>
        <dbReference type="EC" id="2.7.11.1"/>
    </reaction>
</comment>
<sequence>MDLTEGVGESSSPPHSFGGFSNYDVRNDVYNRFLESGHQEAVSNPDLFREQLDAHFNRLPPSYGLDVNMDRVEDVLIHQKLLALAKDPKKRPVYHIRSLESLCNEADRNDAQQLMGDFSIARTACNAEFGGAPSFNRDFAVDFEPCSKLEDLNLNVRKTSKGMEQSFLEEDLLGRKETVHIPIHEIIFSTIDKPKLLSQLSALLSDIGLNIREAHVFSTTDGYSLDVFVVDGWPDEDTDGLHEAMEKAIARSESATEKLLVMQSKSGNWEVDRRLLKIGERIASGSCGDLYRGVYLGQDVAIKILRSEHLNAIQEEEFAQEVAILREVQHKNVVRFIGACTKSPHLCIITEYMPGGSLYDYLHKNYNVLKLAQLLKFAIDVCKGMEYLHQNNIIHRDLKTANLLMDTCNVVKVADFGVARFQSEGVMTAETGTYRWMAPEVINHQPYDQKADIFSFAIVLWELVTAKVPYDTMTPLQAALGVRQGLRPDLPENANPRLVELMQRCWEAAPEKRPSFSEIKIELETLLQVQETTEAVNGS</sequence>
<dbReference type="PANTHER" id="PTHR44329:SF41">
    <property type="entry name" value="OS12G0163800 PROTEIN"/>
    <property type="match status" value="1"/>
</dbReference>
<evidence type="ECO:0000313" key="12">
    <source>
        <dbReference type="EMBL" id="KAJ8762824.1"/>
    </source>
</evidence>
<dbReference type="Gene3D" id="3.30.200.20">
    <property type="entry name" value="Phosphorylase Kinase, domain 1"/>
    <property type="match status" value="1"/>
</dbReference>
<keyword evidence="3" id="KW-0723">Serine/threonine-protein kinase</keyword>
<dbReference type="SMART" id="SM00220">
    <property type="entry name" value="S_TKc"/>
    <property type="match status" value="1"/>
</dbReference>
<evidence type="ECO:0000259" key="10">
    <source>
        <dbReference type="PROSITE" id="PS50011"/>
    </source>
</evidence>
<dbReference type="PROSITE" id="PS51671">
    <property type="entry name" value="ACT"/>
    <property type="match status" value="1"/>
</dbReference>
<dbReference type="InterPro" id="IPR045865">
    <property type="entry name" value="ACT-like_dom_sf"/>
</dbReference>
<dbReference type="InterPro" id="IPR002912">
    <property type="entry name" value="ACT_dom"/>
</dbReference>
<protein>
    <recommendedName>
        <fullName evidence="2">non-specific serine/threonine protein kinase</fullName>
        <ecNumber evidence="2">2.7.11.1</ecNumber>
    </recommendedName>
</protein>
<dbReference type="InterPro" id="IPR011009">
    <property type="entry name" value="Kinase-like_dom_sf"/>
</dbReference>
<evidence type="ECO:0000256" key="8">
    <source>
        <dbReference type="ARBA" id="ARBA00047899"/>
    </source>
</evidence>
<dbReference type="CDD" id="cd13999">
    <property type="entry name" value="STKc_MAP3K-like"/>
    <property type="match status" value="1"/>
</dbReference>